<dbReference type="Proteomes" id="UP000661006">
    <property type="component" value="Unassembled WGS sequence"/>
</dbReference>
<name>A0A9Q2FNI9_GLUJA</name>
<dbReference type="EMBL" id="JABCQN010000006">
    <property type="protein sequence ID" value="MBF0871496.1"/>
    <property type="molecule type" value="Genomic_DNA"/>
</dbReference>
<feature type="transmembrane region" description="Helical" evidence="1">
    <location>
        <begin position="139"/>
        <end position="156"/>
    </location>
</feature>
<evidence type="ECO:0000313" key="3">
    <source>
        <dbReference type="Proteomes" id="UP000661006"/>
    </source>
</evidence>
<dbReference type="RefSeq" id="WP_194258020.1">
    <property type="nucleotide sequence ID" value="NZ_JABCQN010000006.1"/>
</dbReference>
<reference evidence="2" key="1">
    <citation type="submission" date="2020-04" db="EMBL/GenBank/DDBJ databases">
        <authorList>
            <person name="Sombolestani A."/>
        </authorList>
    </citation>
    <scope>NUCLEOTIDE SEQUENCE</scope>
    <source>
        <strain evidence="2">R71697</strain>
    </source>
</reference>
<dbReference type="GeneID" id="81475351"/>
<evidence type="ECO:0000313" key="2">
    <source>
        <dbReference type="EMBL" id="MBF0871496.1"/>
    </source>
</evidence>
<organism evidence="2 3">
    <name type="scientific">Gluconobacter japonicus</name>
    <dbReference type="NCBI Taxonomy" id="376620"/>
    <lineage>
        <taxon>Bacteria</taxon>
        <taxon>Pseudomonadati</taxon>
        <taxon>Pseudomonadota</taxon>
        <taxon>Alphaproteobacteria</taxon>
        <taxon>Acetobacterales</taxon>
        <taxon>Acetobacteraceae</taxon>
        <taxon>Gluconobacter</taxon>
    </lineage>
</organism>
<sequence length="274" mass="32495">MINLEKPRYDHVFLDQLFQNILEDDISSPGARYPGGNYFQYPEHLSVSGYRICWQLLNDGVDIKNFRFLVLNILLKGGTESVEQRQNFKYVRARFKHLRFACANFDRRHRYPWSLNLVTSLMGHMQDAFKNRQIARTRIFGTILFLTILPAFYTLVRFQMRSFLPDSNKNMIAYHQRENAKIDSIVRKEKITAQDFHDLRKIISRRVAFNDTFRVLHSSHYLDKISLYLADINGEMGDYHDRLVEKNISKPGSYKENIFILDKKLINKIVHLIR</sequence>
<keyword evidence="1" id="KW-0812">Transmembrane</keyword>
<comment type="caution">
    <text evidence="2">The sequence shown here is derived from an EMBL/GenBank/DDBJ whole genome shotgun (WGS) entry which is preliminary data.</text>
</comment>
<reference evidence="2" key="2">
    <citation type="submission" date="2020-11" db="EMBL/GenBank/DDBJ databases">
        <title>Description of novel Gluconobacter species.</title>
        <authorList>
            <person name="Cleenwerck I."/>
            <person name="Cnockaert M."/>
            <person name="Borremans W."/>
            <person name="Wieme A.D."/>
            <person name="De Vuyst L."/>
            <person name="Vandamme P."/>
        </authorList>
    </citation>
    <scope>NUCLEOTIDE SEQUENCE</scope>
    <source>
        <strain evidence="2">R71697</strain>
    </source>
</reference>
<proteinExistence type="predicted"/>
<dbReference type="AlphaFoldDB" id="A0A9Q2FNI9"/>
<accession>A0A9Q2FNI9</accession>
<protein>
    <submittedName>
        <fullName evidence="2">Uncharacterized protein</fullName>
    </submittedName>
</protein>
<keyword evidence="1" id="KW-0472">Membrane</keyword>
<evidence type="ECO:0000256" key="1">
    <source>
        <dbReference type="SAM" id="Phobius"/>
    </source>
</evidence>
<keyword evidence="1" id="KW-1133">Transmembrane helix</keyword>
<gene>
    <name evidence="2" type="ORF">HKD32_11630</name>
</gene>